<feature type="domain" description="FecR protein" evidence="2">
    <location>
        <begin position="206"/>
        <end position="263"/>
    </location>
</feature>
<dbReference type="Proteomes" id="UP000188273">
    <property type="component" value="Chromosome"/>
</dbReference>
<dbReference type="Gene3D" id="2.60.120.1440">
    <property type="match status" value="1"/>
</dbReference>
<dbReference type="AlphaFoldDB" id="A0A1Q2HMZ2"/>
<name>A0A1Q2HMZ2_9BACT</name>
<dbReference type="STRING" id="1940790.L21SP3_00450"/>
<dbReference type="Gene3D" id="2.60.120.1060">
    <property type="entry name" value="NPCBM/NEW2 domain"/>
    <property type="match status" value="1"/>
</dbReference>
<evidence type="ECO:0000313" key="3">
    <source>
        <dbReference type="EMBL" id="AQQ08661.1"/>
    </source>
</evidence>
<dbReference type="GO" id="GO:0016989">
    <property type="term" value="F:sigma factor antagonist activity"/>
    <property type="evidence" value="ECO:0007669"/>
    <property type="project" value="TreeGrafter"/>
</dbReference>
<proteinExistence type="predicted"/>
<organism evidence="3 4">
    <name type="scientific">Sedimentisphaera cyanobacteriorum</name>
    <dbReference type="NCBI Taxonomy" id="1940790"/>
    <lineage>
        <taxon>Bacteria</taxon>
        <taxon>Pseudomonadati</taxon>
        <taxon>Planctomycetota</taxon>
        <taxon>Phycisphaerae</taxon>
        <taxon>Sedimentisphaerales</taxon>
        <taxon>Sedimentisphaeraceae</taxon>
        <taxon>Sedimentisphaera</taxon>
    </lineage>
</organism>
<keyword evidence="1" id="KW-0472">Membrane</keyword>
<keyword evidence="4" id="KW-1185">Reference proteome</keyword>
<dbReference type="InterPro" id="IPR012373">
    <property type="entry name" value="Ferrdict_sens_TM"/>
</dbReference>
<evidence type="ECO:0000256" key="1">
    <source>
        <dbReference type="SAM" id="Phobius"/>
    </source>
</evidence>
<evidence type="ECO:0000259" key="2">
    <source>
        <dbReference type="Pfam" id="PF04773"/>
    </source>
</evidence>
<dbReference type="RefSeq" id="WP_077539140.1">
    <property type="nucleotide sequence ID" value="NZ_CP019633.1"/>
</dbReference>
<dbReference type="OrthoDB" id="127107at2"/>
<sequence length="576" mass="64496">MNRQTILEFRSLCIKLFDGSLEEHESQRLNELMYHPGLRKVYFGLVKVNLSLKFAGECCRESSDLLNEETFVEQVWESLAAEEKNAEPVQRFESIEESPRRVNKKVYQQKQPRQISKFNLYSALTGVAALIFIFIFASISPDRTAVKAAAVRDALNAEFADDSESYSQGQSIWAGETVRISEGFIEFETARNVLITVEAPAEFEFNKQDDMQLEYGQVYANVGENGIGFTVHTDNMRLIDLGTEFGVYRDKKGWTEVHMINGEAALVAGGSWFKKTKQQLFKGQARGVSSNGTSVEELDSEPEKFARYINSDHKSVWRGQKALDLADIVGGGNGLGSGEYKSGINTASGEYTTDINRLNSLKFSNGQGYLNVDSLSFVDGVFIPDGEFGAVQVTSEGHTFSGVSDTEGKYWIGLLNGAYHPRLQDVLPHTLTLQGVKQSYPENSALFIHPNQGITFDLDKIEQVVQGKEFSRFTAEFGLSDSVFDNDNFVVPLNNFEVFEEGQLNCDLQVLVDGQLRFEKSNQSPSQKPSRVDLTLKPEDRFLTLIVTIPIEDNLPEAGFVWAFMKDPQLHVWGNE</sequence>
<dbReference type="InterPro" id="IPR006860">
    <property type="entry name" value="FecR"/>
</dbReference>
<dbReference type="PANTHER" id="PTHR30273">
    <property type="entry name" value="PERIPLASMIC SIGNAL SENSOR AND SIGMA FACTOR ACTIVATOR FECR-RELATED"/>
    <property type="match status" value="1"/>
</dbReference>
<dbReference type="KEGG" id="pbu:L21SP3_00450"/>
<feature type="transmembrane region" description="Helical" evidence="1">
    <location>
        <begin position="118"/>
        <end position="139"/>
    </location>
</feature>
<dbReference type="PANTHER" id="PTHR30273:SF2">
    <property type="entry name" value="PROTEIN FECR"/>
    <property type="match status" value="1"/>
</dbReference>
<evidence type="ECO:0000313" key="4">
    <source>
        <dbReference type="Proteomes" id="UP000188273"/>
    </source>
</evidence>
<reference evidence="4" key="1">
    <citation type="submission" date="2017-02" db="EMBL/GenBank/DDBJ databases">
        <title>Comparative genomics and description of representatives of a novel lineage of planctomycetes thriving in anoxic sediments.</title>
        <authorList>
            <person name="Spring S."/>
            <person name="Bunk B."/>
            <person name="Sproer C."/>
            <person name="Klenk H.-P."/>
        </authorList>
    </citation>
    <scope>NUCLEOTIDE SEQUENCE [LARGE SCALE GENOMIC DNA]</scope>
    <source>
        <strain evidence="4">L21-RPul-D3</strain>
    </source>
</reference>
<dbReference type="Pfam" id="PF04773">
    <property type="entry name" value="FecR"/>
    <property type="match status" value="1"/>
</dbReference>
<gene>
    <name evidence="3" type="ORF">L21SP3_00450</name>
</gene>
<dbReference type="InterPro" id="IPR038637">
    <property type="entry name" value="NPCBM_sf"/>
</dbReference>
<dbReference type="EMBL" id="CP019633">
    <property type="protein sequence ID" value="AQQ08661.1"/>
    <property type="molecule type" value="Genomic_DNA"/>
</dbReference>
<keyword evidence="1" id="KW-0812">Transmembrane</keyword>
<keyword evidence="1" id="KW-1133">Transmembrane helix</keyword>
<accession>A0A1Q2HMZ2</accession>
<protein>
    <submittedName>
        <fullName evidence="3">FecR protein</fullName>
    </submittedName>
</protein>